<dbReference type="AlphaFoldDB" id="A0A933L3F2"/>
<name>A0A933L3F2_9HYPH</name>
<dbReference type="EMBL" id="JACRAF010000031">
    <property type="protein sequence ID" value="MBI4922362.1"/>
    <property type="molecule type" value="Genomic_DNA"/>
</dbReference>
<evidence type="ECO:0000313" key="1">
    <source>
        <dbReference type="EMBL" id="MBI4922362.1"/>
    </source>
</evidence>
<proteinExistence type="predicted"/>
<comment type="caution">
    <text evidence="1">The sequence shown here is derived from an EMBL/GenBank/DDBJ whole genome shotgun (WGS) entry which is preliminary data.</text>
</comment>
<accession>A0A933L3F2</accession>
<organism evidence="1 2">
    <name type="scientific">Devosia nanyangense</name>
    <dbReference type="NCBI Taxonomy" id="1228055"/>
    <lineage>
        <taxon>Bacteria</taxon>
        <taxon>Pseudomonadati</taxon>
        <taxon>Pseudomonadota</taxon>
        <taxon>Alphaproteobacteria</taxon>
        <taxon>Hyphomicrobiales</taxon>
        <taxon>Devosiaceae</taxon>
        <taxon>Devosia</taxon>
    </lineage>
</organism>
<gene>
    <name evidence="1" type="ORF">HY834_11480</name>
</gene>
<reference evidence="1" key="1">
    <citation type="submission" date="2020-07" db="EMBL/GenBank/DDBJ databases">
        <title>Huge and variable diversity of episymbiotic CPR bacteria and DPANN archaea in groundwater ecosystems.</title>
        <authorList>
            <person name="He C.Y."/>
            <person name="Keren R."/>
            <person name="Whittaker M."/>
            <person name="Farag I.F."/>
            <person name="Doudna J."/>
            <person name="Cate J.H.D."/>
            <person name="Banfield J.F."/>
        </authorList>
    </citation>
    <scope>NUCLEOTIDE SEQUENCE</scope>
    <source>
        <strain evidence="1">NC_groundwater_1586_Pr3_B-0.1um_66_15</strain>
    </source>
</reference>
<dbReference type="Proteomes" id="UP000782610">
    <property type="component" value="Unassembled WGS sequence"/>
</dbReference>
<sequence>MPLKHHFTYLEAAFAESLAAPLSARKAMLVAVLADAYADRLFAAGGTGAEDILAFRAGLAAQSEALALVFALCAAKPGGARLVTEAVEVPIADYPILGVADYMVSLYNQNTVFRVRIALPDGGRRLVHEVLAEAIAVLRALAPDSSPP</sequence>
<evidence type="ECO:0000313" key="2">
    <source>
        <dbReference type="Proteomes" id="UP000782610"/>
    </source>
</evidence>
<protein>
    <submittedName>
        <fullName evidence="1">Uncharacterized protein</fullName>
    </submittedName>
</protein>